<feature type="compositionally biased region" description="Basic and acidic residues" evidence="1">
    <location>
        <begin position="180"/>
        <end position="191"/>
    </location>
</feature>
<accession>A0A8X7NJC2</accession>
<feature type="compositionally biased region" description="Basic and acidic residues" evidence="1">
    <location>
        <begin position="150"/>
        <end position="173"/>
    </location>
</feature>
<comment type="caution">
    <text evidence="2">The sequence shown here is derived from an EMBL/GenBank/DDBJ whole genome shotgun (WGS) entry which is preliminary data.</text>
</comment>
<reference evidence="2" key="1">
    <citation type="submission" date="2020-03" db="EMBL/GenBank/DDBJ databases">
        <title>FDA dAtabase for Regulatory Grade micrObial Sequences (FDA-ARGOS): Supporting development and validation of Infectious Disease Dx tests.</title>
        <authorList>
            <person name="Campos J."/>
            <person name="Goldberg B."/>
            <person name="Tallon L."/>
            <person name="Sadzewicz L."/>
            <person name="Vavikolanu K."/>
            <person name="Mehta A."/>
            <person name="Aluvathingal J."/>
            <person name="Nadendla S."/>
            <person name="Nandy P."/>
            <person name="Geyer C."/>
            <person name="Yan Y."/>
            <person name="Sichtig H."/>
        </authorList>
    </citation>
    <scope>NUCLEOTIDE SEQUENCE [LARGE SCALE GENOMIC DNA]</scope>
    <source>
        <strain evidence="2">FDAARGOS_652</strain>
    </source>
</reference>
<name>A0A8X7NJC2_CANPA</name>
<evidence type="ECO:0000313" key="2">
    <source>
        <dbReference type="EMBL" id="KAF6045249.1"/>
    </source>
</evidence>
<evidence type="ECO:0000313" key="3">
    <source>
        <dbReference type="Proteomes" id="UP000590412"/>
    </source>
</evidence>
<feature type="region of interest" description="Disordered" evidence="1">
    <location>
        <begin position="138"/>
        <end position="257"/>
    </location>
</feature>
<organism evidence="2 3">
    <name type="scientific">Candida parapsilosis</name>
    <name type="common">Yeast</name>
    <dbReference type="NCBI Taxonomy" id="5480"/>
    <lineage>
        <taxon>Eukaryota</taxon>
        <taxon>Fungi</taxon>
        <taxon>Dikarya</taxon>
        <taxon>Ascomycota</taxon>
        <taxon>Saccharomycotina</taxon>
        <taxon>Pichiomycetes</taxon>
        <taxon>Debaryomycetaceae</taxon>
        <taxon>Candida/Lodderomyces clade</taxon>
        <taxon>Candida</taxon>
    </lineage>
</organism>
<dbReference type="Gene3D" id="3.10.450.50">
    <property type="match status" value="1"/>
</dbReference>
<sequence>MFPMLSSYQHPLKVPKLDGGTSIEYWLVFIKSYYDFYIAKLDVIHKIYHGDASILHDAFPEEDKDKKKNGDDGEDELTTCYKAKGTDAIKKCFAEHISGGGNDKNRMLLPVLLFNNGFKNNQQVQDDVKKEESVVVDEKSAASAIVDGDAVEKQKETAAEPEKEKTPKSEPAEKQQPPAAKEEKKPEEPAKPKSSPKPMTWADLAYQAVPASKPASKPTTAISTTTSTPIATKKTPVSASQQQSHQSTGGSGRFKKMNGIQSTSVVFVPLTKRH</sequence>
<dbReference type="Proteomes" id="UP000590412">
    <property type="component" value="Unassembled WGS sequence"/>
</dbReference>
<protein>
    <submittedName>
        <fullName evidence="2">Uncharacterized protein</fullName>
    </submittedName>
</protein>
<proteinExistence type="predicted"/>
<feature type="compositionally biased region" description="Low complexity" evidence="1">
    <location>
        <begin position="214"/>
        <end position="248"/>
    </location>
</feature>
<gene>
    <name evidence="2" type="ORF">FOB60_005217</name>
</gene>
<dbReference type="AlphaFoldDB" id="A0A8X7NJC2"/>
<dbReference type="EMBL" id="JABWAB010000010">
    <property type="protein sequence ID" value="KAF6045249.1"/>
    <property type="molecule type" value="Genomic_DNA"/>
</dbReference>
<evidence type="ECO:0000256" key="1">
    <source>
        <dbReference type="SAM" id="MobiDB-lite"/>
    </source>
</evidence>